<proteinExistence type="predicted"/>
<dbReference type="InterPro" id="IPR001647">
    <property type="entry name" value="HTH_TetR"/>
</dbReference>
<dbReference type="RefSeq" id="WP_186328284.1">
    <property type="nucleotide sequence ID" value="NZ_JBHTIU010000031.1"/>
</dbReference>
<dbReference type="InterPro" id="IPR036271">
    <property type="entry name" value="Tet_transcr_reg_TetR-rel_C_sf"/>
</dbReference>
<dbReference type="Proteomes" id="UP001597120">
    <property type="component" value="Unassembled WGS sequence"/>
</dbReference>
<evidence type="ECO:0000313" key="4">
    <source>
        <dbReference type="EMBL" id="MFD0869593.1"/>
    </source>
</evidence>
<dbReference type="InterPro" id="IPR050109">
    <property type="entry name" value="HTH-type_TetR-like_transc_reg"/>
</dbReference>
<dbReference type="Gene3D" id="1.10.357.10">
    <property type="entry name" value="Tetracycline Repressor, domain 2"/>
    <property type="match status" value="2"/>
</dbReference>
<dbReference type="SUPFAM" id="SSF46689">
    <property type="entry name" value="Homeodomain-like"/>
    <property type="match status" value="2"/>
</dbReference>
<dbReference type="EMBL" id="JBHTIU010000031">
    <property type="protein sequence ID" value="MFD0869593.1"/>
    <property type="molecule type" value="Genomic_DNA"/>
</dbReference>
<keyword evidence="1 2" id="KW-0238">DNA-binding</keyword>
<name>A0ABW3D8D3_9BACL</name>
<organism evidence="4 5">
    <name type="scientific">Paenibacillus residui</name>
    <dbReference type="NCBI Taxonomy" id="629724"/>
    <lineage>
        <taxon>Bacteria</taxon>
        <taxon>Bacillati</taxon>
        <taxon>Bacillota</taxon>
        <taxon>Bacilli</taxon>
        <taxon>Bacillales</taxon>
        <taxon>Paenibacillaceae</taxon>
        <taxon>Paenibacillus</taxon>
    </lineage>
</organism>
<sequence>MITHDQIREAARKLASGKAYDKITFADVAAAAGVHWTSVRRCFGGKEQMRKWLADIQEEDGAGFADTRSRILDAAAEVFTRSGFAGATLDQVAAAADMTKGAVYWHFSGKHELFLELCERSLAAQLRVLPAQAHSALASEDPIESIALWLMSQLECGHSGKDEQDPSMLFFEFVVSSRDPSVREMLNQAYSSIIEGTSAIFQEMQDNGLLKRNIAPQALATLFQALIYGMQLTRIIDRNPDRLRSGVTAASQVLWQGLEPESGS</sequence>
<gene>
    <name evidence="4" type="ORF">ACFQ03_10560</name>
</gene>
<dbReference type="PRINTS" id="PR00455">
    <property type="entry name" value="HTHTETR"/>
</dbReference>
<dbReference type="InterPro" id="IPR009057">
    <property type="entry name" value="Homeodomain-like_sf"/>
</dbReference>
<dbReference type="PROSITE" id="PS50977">
    <property type="entry name" value="HTH_TETR_2"/>
    <property type="match status" value="1"/>
</dbReference>
<reference evidence="5" key="1">
    <citation type="journal article" date="2019" name="Int. J. Syst. Evol. Microbiol.">
        <title>The Global Catalogue of Microorganisms (GCM) 10K type strain sequencing project: providing services to taxonomists for standard genome sequencing and annotation.</title>
        <authorList>
            <consortium name="The Broad Institute Genomics Platform"/>
            <consortium name="The Broad Institute Genome Sequencing Center for Infectious Disease"/>
            <person name="Wu L."/>
            <person name="Ma J."/>
        </authorList>
    </citation>
    <scope>NUCLEOTIDE SEQUENCE [LARGE SCALE GENOMIC DNA]</scope>
    <source>
        <strain evidence="5">CCUG 57263</strain>
    </source>
</reference>
<evidence type="ECO:0000313" key="5">
    <source>
        <dbReference type="Proteomes" id="UP001597120"/>
    </source>
</evidence>
<dbReference type="PANTHER" id="PTHR30055">
    <property type="entry name" value="HTH-TYPE TRANSCRIPTIONAL REGULATOR RUTR"/>
    <property type="match status" value="1"/>
</dbReference>
<comment type="caution">
    <text evidence="4">The sequence shown here is derived from an EMBL/GenBank/DDBJ whole genome shotgun (WGS) entry which is preliminary data.</text>
</comment>
<evidence type="ECO:0000256" key="2">
    <source>
        <dbReference type="PROSITE-ProRule" id="PRU00335"/>
    </source>
</evidence>
<feature type="domain" description="HTH tetR-type" evidence="3">
    <location>
        <begin position="65"/>
        <end position="125"/>
    </location>
</feature>
<evidence type="ECO:0000259" key="3">
    <source>
        <dbReference type="PROSITE" id="PS50977"/>
    </source>
</evidence>
<feature type="DNA-binding region" description="H-T-H motif" evidence="2">
    <location>
        <begin position="88"/>
        <end position="107"/>
    </location>
</feature>
<evidence type="ECO:0000256" key="1">
    <source>
        <dbReference type="ARBA" id="ARBA00023125"/>
    </source>
</evidence>
<protein>
    <submittedName>
        <fullName evidence="4">TetR family transcriptional regulator</fullName>
    </submittedName>
</protein>
<accession>A0ABW3D8D3</accession>
<keyword evidence="5" id="KW-1185">Reference proteome</keyword>
<dbReference type="PANTHER" id="PTHR30055:SF226">
    <property type="entry name" value="HTH-TYPE TRANSCRIPTIONAL REGULATOR PKSA"/>
    <property type="match status" value="1"/>
</dbReference>
<dbReference type="SUPFAM" id="SSF48498">
    <property type="entry name" value="Tetracyclin repressor-like, C-terminal domain"/>
    <property type="match status" value="1"/>
</dbReference>
<dbReference type="Pfam" id="PF00440">
    <property type="entry name" value="TetR_N"/>
    <property type="match status" value="2"/>
</dbReference>